<dbReference type="Proteomes" id="UP000199050">
    <property type="component" value="Unassembled WGS sequence"/>
</dbReference>
<keyword evidence="1" id="KW-1133">Transmembrane helix</keyword>
<evidence type="ECO:0000256" key="1">
    <source>
        <dbReference type="SAM" id="Phobius"/>
    </source>
</evidence>
<sequence length="188" mass="20976">MGLSATADVTLTKRLRSILAASKNAASKNTGTLALITSVKRIVVLLMLLVIGILVTGCSQSNNVPVKELRELAADEIAAVFAEQGLELRSSEVREESVFHRELNGRKPVVFLLDGEELVMYQFAGEEEREAGWADFENQTATADLVQHEVFQERSLLIFYIRDEGKTGRTLFRQIEQVIPELLELRES</sequence>
<feature type="transmembrane region" description="Helical" evidence="1">
    <location>
        <begin position="33"/>
        <end position="55"/>
    </location>
</feature>
<dbReference type="AlphaFoldDB" id="A0A1G8RW39"/>
<dbReference type="OrthoDB" id="2608048at2"/>
<proteinExistence type="predicted"/>
<organism evidence="2 3">
    <name type="scientific">Paenibacillus typhae</name>
    <dbReference type="NCBI Taxonomy" id="1174501"/>
    <lineage>
        <taxon>Bacteria</taxon>
        <taxon>Bacillati</taxon>
        <taxon>Bacillota</taxon>
        <taxon>Bacilli</taxon>
        <taxon>Bacillales</taxon>
        <taxon>Paenibacillaceae</taxon>
        <taxon>Paenibacillus</taxon>
    </lineage>
</organism>
<evidence type="ECO:0000313" key="3">
    <source>
        <dbReference type="Proteomes" id="UP000199050"/>
    </source>
</evidence>
<gene>
    <name evidence="2" type="ORF">SAMN05216192_11372</name>
</gene>
<reference evidence="3" key="1">
    <citation type="submission" date="2016-10" db="EMBL/GenBank/DDBJ databases">
        <authorList>
            <person name="Varghese N."/>
            <person name="Submissions S."/>
        </authorList>
    </citation>
    <scope>NUCLEOTIDE SEQUENCE [LARGE SCALE GENOMIC DNA]</scope>
    <source>
        <strain evidence="3">CGMCC 1.11012</strain>
    </source>
</reference>
<dbReference type="EMBL" id="FNDX01000013">
    <property type="protein sequence ID" value="SDJ21157.1"/>
    <property type="molecule type" value="Genomic_DNA"/>
</dbReference>
<protein>
    <submittedName>
        <fullName evidence="2">Uncharacterized protein</fullName>
    </submittedName>
</protein>
<name>A0A1G8RW39_9BACL</name>
<keyword evidence="3" id="KW-1185">Reference proteome</keyword>
<keyword evidence="1" id="KW-0812">Transmembrane</keyword>
<accession>A0A1G8RW39</accession>
<keyword evidence="1" id="KW-0472">Membrane</keyword>
<evidence type="ECO:0000313" key="2">
    <source>
        <dbReference type="EMBL" id="SDJ21157.1"/>
    </source>
</evidence>
<dbReference type="RefSeq" id="WP_090714886.1">
    <property type="nucleotide sequence ID" value="NZ_CBCSKY010000041.1"/>
</dbReference>